<gene>
    <name evidence="1" type="ORF">JBF11_06215</name>
</gene>
<sequence length="80" mass="9289">MKPNARVAQRIEELLREQLEELGVNIKKLTPDEISANMKCHIGPDNSLSYFWKNRAILDVVPETTENGTNWRMFTKEDTI</sequence>
<evidence type="ECO:0000313" key="2">
    <source>
        <dbReference type="Proteomes" id="UP001058120"/>
    </source>
</evidence>
<keyword evidence="2" id="KW-1185">Reference proteome</keyword>
<organism evidence="1 2">
    <name type="scientific">Taurinivorans muris</name>
    <dbReference type="NCBI Taxonomy" id="2787751"/>
    <lineage>
        <taxon>Bacteria</taxon>
        <taxon>Pseudomonadati</taxon>
        <taxon>Thermodesulfobacteriota</taxon>
        <taxon>Desulfovibrionia</taxon>
        <taxon>Desulfovibrionales</taxon>
        <taxon>Desulfovibrionaceae</taxon>
        <taxon>Taurinivorans</taxon>
    </lineage>
</organism>
<name>A0ABY5Y423_9BACT</name>
<protein>
    <submittedName>
        <fullName evidence="1">Uncharacterized protein</fullName>
    </submittedName>
</protein>
<dbReference type="EMBL" id="CP065938">
    <property type="protein sequence ID" value="UWX06748.1"/>
    <property type="molecule type" value="Genomic_DNA"/>
</dbReference>
<accession>A0ABY5Y423</accession>
<dbReference type="Proteomes" id="UP001058120">
    <property type="component" value="Chromosome"/>
</dbReference>
<evidence type="ECO:0000313" key="1">
    <source>
        <dbReference type="EMBL" id="UWX06748.1"/>
    </source>
</evidence>
<reference evidence="1" key="1">
    <citation type="submission" date="2020-12" db="EMBL/GenBank/DDBJ databases">
        <title>Taurinivorans muris gen. nov., sp. nov., fundamental and realized metabolic niche of a ubiquitous sulfidogenic bacterium in the murine intestine.</title>
        <authorList>
            <person name="Ye H."/>
            <person name="Hanson B.T."/>
            <person name="Loy A."/>
        </authorList>
    </citation>
    <scope>NUCLEOTIDE SEQUENCE</scope>
    <source>
        <strain evidence="1">LT0009</strain>
    </source>
</reference>
<proteinExistence type="predicted"/>